<dbReference type="EMBL" id="MT143568">
    <property type="protein sequence ID" value="QJA98289.1"/>
    <property type="molecule type" value="Genomic_DNA"/>
</dbReference>
<sequence>MGKIYIYGLANPETGVVRYVGKTNSPHRRKNEHHIDGANHKSCWLDFLHAKGLEPEMKILEVVEDGTDWRERELYWLREILENGGMVVNGWGDINAATGTYCRDCYLWGGARAGLDFLDGSWPIAAREQRAGEEE</sequence>
<dbReference type="GO" id="GO:0004519">
    <property type="term" value="F:endonuclease activity"/>
    <property type="evidence" value="ECO:0007669"/>
    <property type="project" value="UniProtKB-KW"/>
</dbReference>
<accession>A0A6M3LW85</accession>
<gene>
    <name evidence="2" type="ORF">MM171A02020_0011</name>
</gene>
<keyword evidence="2" id="KW-0378">Hydrolase</keyword>
<dbReference type="AlphaFoldDB" id="A0A6M3LW85"/>
<name>A0A6M3LW85_9ZZZZ</name>
<evidence type="ECO:0000313" key="2">
    <source>
        <dbReference type="EMBL" id="QJA98289.1"/>
    </source>
</evidence>
<proteinExistence type="predicted"/>
<dbReference type="Pfam" id="PF01541">
    <property type="entry name" value="GIY-YIG"/>
    <property type="match status" value="1"/>
</dbReference>
<feature type="domain" description="GIY-YIG" evidence="1">
    <location>
        <begin position="4"/>
        <end position="79"/>
    </location>
</feature>
<keyword evidence="2" id="KW-0540">Nuclease</keyword>
<evidence type="ECO:0000259" key="1">
    <source>
        <dbReference type="Pfam" id="PF01541"/>
    </source>
</evidence>
<dbReference type="InterPro" id="IPR000305">
    <property type="entry name" value="GIY-YIG_endonuc"/>
</dbReference>
<organism evidence="2">
    <name type="scientific">viral metagenome</name>
    <dbReference type="NCBI Taxonomy" id="1070528"/>
    <lineage>
        <taxon>unclassified sequences</taxon>
        <taxon>metagenomes</taxon>
        <taxon>organismal metagenomes</taxon>
    </lineage>
</organism>
<reference evidence="2" key="1">
    <citation type="submission" date="2020-03" db="EMBL/GenBank/DDBJ databases">
        <title>The deep terrestrial virosphere.</title>
        <authorList>
            <person name="Holmfeldt K."/>
            <person name="Nilsson E."/>
            <person name="Simone D."/>
            <person name="Lopez-Fernandez M."/>
            <person name="Wu X."/>
            <person name="de Brujin I."/>
            <person name="Lundin D."/>
            <person name="Andersson A."/>
            <person name="Bertilsson S."/>
            <person name="Dopson M."/>
        </authorList>
    </citation>
    <scope>NUCLEOTIDE SEQUENCE</scope>
    <source>
        <strain evidence="2">MM171A02020</strain>
    </source>
</reference>
<protein>
    <submittedName>
        <fullName evidence="2">Putative endonuclease</fullName>
    </submittedName>
</protein>
<keyword evidence="2" id="KW-0255">Endonuclease</keyword>